<dbReference type="AlphaFoldDB" id="A0A2W4RSZ5"/>
<organism evidence="5 6">
    <name type="scientific">Candidatus Methylumidiphilus alinenensis</name>
    <dbReference type="NCBI Taxonomy" id="2202197"/>
    <lineage>
        <taxon>Bacteria</taxon>
        <taxon>Pseudomonadati</taxon>
        <taxon>Pseudomonadota</taxon>
        <taxon>Gammaproteobacteria</taxon>
        <taxon>Methylococcales</taxon>
        <taxon>Candidatus Methylumidiphilus</taxon>
    </lineage>
</organism>
<dbReference type="Pfam" id="PF00668">
    <property type="entry name" value="Condensation"/>
    <property type="match status" value="2"/>
</dbReference>
<dbReference type="Gene3D" id="3.30.300.30">
    <property type="match status" value="1"/>
</dbReference>
<dbReference type="PROSITE" id="PS50075">
    <property type="entry name" value="CARRIER"/>
    <property type="match status" value="1"/>
</dbReference>
<dbReference type="SUPFAM" id="SSF56801">
    <property type="entry name" value="Acetyl-CoA synthetase-like"/>
    <property type="match status" value="2"/>
</dbReference>
<proteinExistence type="predicted"/>
<dbReference type="PANTHER" id="PTHR45527">
    <property type="entry name" value="NONRIBOSOMAL PEPTIDE SYNTHETASE"/>
    <property type="match status" value="1"/>
</dbReference>
<evidence type="ECO:0000256" key="3">
    <source>
        <dbReference type="ARBA" id="ARBA00022553"/>
    </source>
</evidence>
<dbReference type="InterPro" id="IPR023213">
    <property type="entry name" value="CAT-like_dom_sf"/>
</dbReference>
<dbReference type="InterPro" id="IPR001242">
    <property type="entry name" value="Condensation_dom"/>
</dbReference>
<dbReference type="Gene3D" id="3.30.559.10">
    <property type="entry name" value="Chloramphenicol acetyltransferase-like domain"/>
    <property type="match status" value="1"/>
</dbReference>
<dbReference type="GO" id="GO:0043041">
    <property type="term" value="P:amino acid activation for nonribosomal peptide biosynthetic process"/>
    <property type="evidence" value="ECO:0007669"/>
    <property type="project" value="TreeGrafter"/>
</dbReference>
<dbReference type="Gene3D" id="3.40.50.980">
    <property type="match status" value="2"/>
</dbReference>
<dbReference type="SUPFAM" id="SSF47336">
    <property type="entry name" value="ACP-like"/>
    <property type="match status" value="1"/>
</dbReference>
<dbReference type="SMART" id="SM00823">
    <property type="entry name" value="PKS_PP"/>
    <property type="match status" value="1"/>
</dbReference>
<dbReference type="PANTHER" id="PTHR45527:SF1">
    <property type="entry name" value="FATTY ACID SYNTHASE"/>
    <property type="match status" value="1"/>
</dbReference>
<keyword evidence="3" id="KW-0597">Phosphoprotein</keyword>
<dbReference type="SUPFAM" id="SSF52777">
    <property type="entry name" value="CoA-dependent acyltransferases"/>
    <property type="match status" value="2"/>
</dbReference>
<dbReference type="InterPro" id="IPR000873">
    <property type="entry name" value="AMP-dep_synth/lig_dom"/>
</dbReference>
<dbReference type="Proteomes" id="UP000249396">
    <property type="component" value="Unassembled WGS sequence"/>
</dbReference>
<dbReference type="EMBL" id="QJPH01000058">
    <property type="protein sequence ID" value="PZN86962.1"/>
    <property type="molecule type" value="Genomic_DNA"/>
</dbReference>
<evidence type="ECO:0000313" key="6">
    <source>
        <dbReference type="Proteomes" id="UP000249396"/>
    </source>
</evidence>
<dbReference type="Gene3D" id="1.10.1200.10">
    <property type="entry name" value="ACP-like"/>
    <property type="match status" value="1"/>
</dbReference>
<feature type="non-terminal residue" evidence="5">
    <location>
        <position position="1"/>
    </location>
</feature>
<evidence type="ECO:0000256" key="2">
    <source>
        <dbReference type="ARBA" id="ARBA00022450"/>
    </source>
</evidence>
<dbReference type="InterPro" id="IPR036736">
    <property type="entry name" value="ACP-like_sf"/>
</dbReference>
<dbReference type="GO" id="GO:0005829">
    <property type="term" value="C:cytosol"/>
    <property type="evidence" value="ECO:0007669"/>
    <property type="project" value="TreeGrafter"/>
</dbReference>
<feature type="non-terminal residue" evidence="5">
    <location>
        <position position="749"/>
    </location>
</feature>
<gene>
    <name evidence="5" type="ORF">DM484_00570</name>
</gene>
<dbReference type="CDD" id="cd19531">
    <property type="entry name" value="LCL_NRPS-like"/>
    <property type="match status" value="1"/>
</dbReference>
<dbReference type="GO" id="GO:0003824">
    <property type="term" value="F:catalytic activity"/>
    <property type="evidence" value="ECO:0007669"/>
    <property type="project" value="InterPro"/>
</dbReference>
<dbReference type="Pfam" id="PF00501">
    <property type="entry name" value="AMP-binding"/>
    <property type="match status" value="1"/>
</dbReference>
<keyword evidence="2" id="KW-0596">Phosphopantetheine</keyword>
<dbReference type="FunFam" id="1.10.1200.10:FF:000005">
    <property type="entry name" value="Nonribosomal peptide synthetase 1"/>
    <property type="match status" value="1"/>
</dbReference>
<dbReference type="PROSITE" id="PS00012">
    <property type="entry name" value="PHOSPHOPANTETHEINE"/>
    <property type="match status" value="1"/>
</dbReference>
<dbReference type="InterPro" id="IPR006162">
    <property type="entry name" value="Ppantetheine_attach_site"/>
</dbReference>
<evidence type="ECO:0000256" key="1">
    <source>
        <dbReference type="ARBA" id="ARBA00001957"/>
    </source>
</evidence>
<dbReference type="Gene3D" id="3.30.559.30">
    <property type="entry name" value="Nonribosomal peptide synthetase, condensation domain"/>
    <property type="match status" value="1"/>
</dbReference>
<dbReference type="Pfam" id="PF00550">
    <property type="entry name" value="PP-binding"/>
    <property type="match status" value="1"/>
</dbReference>
<evidence type="ECO:0000259" key="4">
    <source>
        <dbReference type="PROSITE" id="PS50075"/>
    </source>
</evidence>
<dbReference type="GO" id="GO:0031177">
    <property type="term" value="F:phosphopantetheine binding"/>
    <property type="evidence" value="ECO:0007669"/>
    <property type="project" value="InterPro"/>
</dbReference>
<dbReference type="GO" id="GO:0044550">
    <property type="term" value="P:secondary metabolite biosynthetic process"/>
    <property type="evidence" value="ECO:0007669"/>
    <property type="project" value="TreeGrafter"/>
</dbReference>
<dbReference type="InterPro" id="IPR020806">
    <property type="entry name" value="PKS_PP-bd"/>
</dbReference>
<feature type="domain" description="Carrier" evidence="4">
    <location>
        <begin position="45"/>
        <end position="120"/>
    </location>
</feature>
<protein>
    <submittedName>
        <fullName evidence="5">Non-ribosomal peptide synthetase</fullName>
    </submittedName>
</protein>
<sequence length="749" mass="83074">QLTLPDYMVPSVFVPLESMPLTPHGKIDRKALPAPKFAATAGLNLPATPTEDLLAALWTGVLKRESIGRQDNFFELGGHSLLATKLVARIREAFQVELPIRAVFEHPRLSELAAAIDAATGAVRLPPIERQAADAPKVLSFAQQRLWFLDQFEGQASATYNMPMALRLTGTLGVGALRHSLHWLLERHESLRYCFPAQDGQATVRILAMEALEALHIHDLRQLDDFCACLPPFAKACPEFAEWGGQGGFAAETFMIAEGTPPLTPLLQRGELVQALATAHAVAPFDLARGPLFKADLLLLDDNQSVLLLNMHHIASDGWSMGVFIRDWQHAYTAFAQGGQPDLPPLVIQYSDYAFWQRQWLQGEVLRQQEDYWHRQLAGHPELLELPTDKPRPSRQSFQGSEYCRSLSPDLSRAVAVFSLQQGATVFMTLLTAFFVLLSRYSRQEDICVGCGIANRTSLQSKDLIGFFVNTLVMRSQVGPQQSFIDLLQATRHTCLDAYAHQDIPFEMLVEQLQPTRSLSHSPLFQVAFVVQNNESSRPVLPGLELDFFDLDYPIAKFDLTLFVQEWDGQLHCRWEYATDLFVRETIVRMAEHFDILLAAAIGDPAQPISQLPLLTEAETQQLQAWNNTAANYPQGQTIVGLFERQVEQTPGNTALVFGNQSLSYAELNAKANQLAHYLLGLKTPEGNALLADNPLVAIAVERSLGMVIGLLAILKAGGAYVPIDPGYPPSRIQYMLEDSSAPLLLTQS</sequence>
<reference evidence="5 6" key="1">
    <citation type="journal article" date="2018" name="Aquat. Microb. Ecol.">
        <title>Gammaproteobacterial methanotrophs dominate.</title>
        <authorList>
            <person name="Rissanen A.J."/>
            <person name="Saarenheimo J."/>
            <person name="Tiirola M."/>
            <person name="Peura S."/>
            <person name="Aalto S.L."/>
            <person name="Karvinen A."/>
            <person name="Nykanen H."/>
        </authorList>
    </citation>
    <scope>NUCLEOTIDE SEQUENCE [LARGE SCALE GENOMIC DNA]</scope>
    <source>
        <strain evidence="5">AMbin10</strain>
    </source>
</reference>
<evidence type="ECO:0000313" key="5">
    <source>
        <dbReference type="EMBL" id="PZN86962.1"/>
    </source>
</evidence>
<name>A0A2W4RSZ5_9GAMM</name>
<comment type="caution">
    <text evidence="5">The sequence shown here is derived from an EMBL/GenBank/DDBJ whole genome shotgun (WGS) entry which is preliminary data.</text>
</comment>
<dbReference type="InterPro" id="IPR045851">
    <property type="entry name" value="AMP-bd_C_sf"/>
</dbReference>
<dbReference type="InterPro" id="IPR009081">
    <property type="entry name" value="PP-bd_ACP"/>
</dbReference>
<accession>A0A2W4RSZ5</accession>
<comment type="cofactor">
    <cofactor evidence="1">
        <name>pantetheine 4'-phosphate</name>
        <dbReference type="ChEBI" id="CHEBI:47942"/>
    </cofactor>
</comment>